<dbReference type="AlphaFoldDB" id="A0A173LJ93"/>
<evidence type="ECO:0000256" key="1">
    <source>
        <dbReference type="SAM" id="MobiDB-lite"/>
    </source>
</evidence>
<feature type="compositionally biased region" description="Basic and acidic residues" evidence="1">
    <location>
        <begin position="70"/>
        <end position="80"/>
    </location>
</feature>
<protein>
    <recommendedName>
        <fullName evidence="4">DUF5642 domain-containing protein</fullName>
    </recommendedName>
</protein>
<organism evidence="2 3">
    <name type="scientific">Dietzia timorensis</name>
    <dbReference type="NCBI Taxonomy" id="499555"/>
    <lineage>
        <taxon>Bacteria</taxon>
        <taxon>Bacillati</taxon>
        <taxon>Actinomycetota</taxon>
        <taxon>Actinomycetes</taxon>
        <taxon>Mycobacteriales</taxon>
        <taxon>Dietziaceae</taxon>
        <taxon>Dietzia</taxon>
    </lineage>
</organism>
<reference evidence="2 3" key="1">
    <citation type="submission" date="2016-06" db="EMBL/GenBank/DDBJ databases">
        <title>Complete genome sequence of a saline-alkali tolerant type strain Dietzia timorensis ID05-A0528T.</title>
        <authorList>
            <person name="Wu X."/>
        </authorList>
    </citation>
    <scope>NUCLEOTIDE SEQUENCE [LARGE SCALE GENOMIC DNA]</scope>
    <source>
        <strain evidence="2 3">ID05-A0528</strain>
    </source>
</reference>
<dbReference type="Proteomes" id="UP000186104">
    <property type="component" value="Chromosome"/>
</dbReference>
<dbReference type="STRING" id="499555.BJL86_0719"/>
<evidence type="ECO:0000313" key="3">
    <source>
        <dbReference type="Proteomes" id="UP000186104"/>
    </source>
</evidence>
<evidence type="ECO:0000313" key="2">
    <source>
        <dbReference type="EMBL" id="ANI91521.1"/>
    </source>
</evidence>
<proteinExistence type="predicted"/>
<feature type="region of interest" description="Disordered" evidence="1">
    <location>
        <begin position="40"/>
        <end position="84"/>
    </location>
</feature>
<name>A0A173LJ93_9ACTN</name>
<evidence type="ECO:0008006" key="4">
    <source>
        <dbReference type="Google" id="ProtNLM"/>
    </source>
</evidence>
<gene>
    <name evidence="2" type="ORF">BJL86_0719</name>
</gene>
<sequence>MLHTLMTMTIRGIHRNSLRTRSVAALGAGVLALSGLAACSSDDSADDADQTPASESAEVTTEEGEANPEAEAKRSEREQKALGAEEVEGLALQEITQEQFAQTGTLTEQLTGNTSMHSEPPECADVFQKLQGTGGADTSAAVGRLGQDPNIPDTAFTLVLNDPSATATDYTSAFEQCGDVQMTMDLPGQDGQPQQITYQMTNEVTGATAPEGAEDFFAVKNTSNADIQGQPVTSGIFLVSGNVGGTAIQVNAQSNAGPISPEAEQRALDLFNQQAQKLQNG</sequence>
<dbReference type="KEGG" id="dtm:BJL86_0719"/>
<keyword evidence="3" id="KW-1185">Reference proteome</keyword>
<dbReference type="EMBL" id="CP015961">
    <property type="protein sequence ID" value="ANI91521.1"/>
    <property type="molecule type" value="Genomic_DNA"/>
</dbReference>
<accession>A0A173LJ93</accession>